<name>A0AAN0XZK7_9VIBR</name>
<sequence length="172" mass="19317">MALRVKRLHKVDLHVVSSYMAILLDPESFDEVAVESASSFMAGAYIPAGSVFGFQEMMLKESESVIKHRLTPGRNRPRPLGEVKDVLCWVFSDVNQDHAFSFKSCVETVYSLNAEMIRGSYALYISRIVNSKAEEMDHRVPLFKKVLSYINDDVDMSSGVLNSSEMAAELMI</sequence>
<dbReference type="Proteomes" id="UP000092018">
    <property type="component" value="Plasmid unnamed1"/>
</dbReference>
<geneLocation type="plasmid" evidence="1 2">
    <name>unnamed1</name>
</geneLocation>
<protein>
    <submittedName>
        <fullName evidence="1">Uncharacterized protein</fullName>
    </submittedName>
</protein>
<evidence type="ECO:0000313" key="1">
    <source>
        <dbReference type="EMBL" id="ANO35334.1"/>
    </source>
</evidence>
<dbReference type="AlphaFoldDB" id="A0AAN0XZK7"/>
<organism evidence="1 2">
    <name type="scientific">Vibrio breoganii</name>
    <dbReference type="NCBI Taxonomy" id="553239"/>
    <lineage>
        <taxon>Bacteria</taxon>
        <taxon>Pseudomonadati</taxon>
        <taxon>Pseudomonadota</taxon>
        <taxon>Gammaproteobacteria</taxon>
        <taxon>Vibrionales</taxon>
        <taxon>Vibrionaceae</taxon>
        <taxon>Vibrio</taxon>
    </lineage>
</organism>
<proteinExistence type="predicted"/>
<evidence type="ECO:0000313" key="2">
    <source>
        <dbReference type="Proteomes" id="UP000092018"/>
    </source>
</evidence>
<accession>A0AAN0XZK7</accession>
<reference evidence="1 2" key="1">
    <citation type="submission" date="2016-06" db="EMBL/GenBank/DDBJ databases">
        <title>Adaptive Radiation by Waves of Gene Transfer Leads to Fine-Scale Resource Partitioning in Marine Microbes.</title>
        <authorList>
            <person name="Hehemann J.-H."/>
            <person name="Arevalo P."/>
            <person name="Datta M.S."/>
            <person name="Yu X."/>
            <person name="Corzett C."/>
            <person name="Henschel A."/>
            <person name="Preheim S.P."/>
            <person name="Timberlake S."/>
            <person name="Alm E.J."/>
            <person name="Polz M.F."/>
        </authorList>
    </citation>
    <scope>NUCLEOTIDE SEQUENCE [LARGE SCALE GENOMIC DNA]</scope>
    <source>
        <strain evidence="1 2">FF50</strain>
        <plasmid evidence="1 2">unnamed1</plasmid>
    </source>
</reference>
<gene>
    <name evidence="1" type="ORF">A6E01_19160</name>
</gene>
<dbReference type="EMBL" id="CP016179">
    <property type="protein sequence ID" value="ANO35334.1"/>
    <property type="molecule type" value="Genomic_DNA"/>
</dbReference>
<dbReference type="KEGG" id="vbr:A6E01_19160"/>
<keyword evidence="1" id="KW-0614">Plasmid</keyword>
<dbReference type="RefSeq" id="WP_065211096.1">
    <property type="nucleotide sequence ID" value="NZ_CP016179.1"/>
</dbReference>